<reference evidence="2" key="1">
    <citation type="submission" date="2016-06" db="EMBL/GenBank/DDBJ databases">
        <title>Parallel loss of symbiosis genes in relatives of nitrogen-fixing non-legume Parasponia.</title>
        <authorList>
            <person name="Van Velzen R."/>
            <person name="Holmer R."/>
            <person name="Bu F."/>
            <person name="Rutten L."/>
            <person name="Van Zeijl A."/>
            <person name="Liu W."/>
            <person name="Santuari L."/>
            <person name="Cao Q."/>
            <person name="Sharma T."/>
            <person name="Shen D."/>
            <person name="Roswanjaya Y."/>
            <person name="Wardhani T."/>
            <person name="Kalhor M.S."/>
            <person name="Jansen J."/>
            <person name="Van den Hoogen J."/>
            <person name="Gungor B."/>
            <person name="Hartog M."/>
            <person name="Hontelez J."/>
            <person name="Verver J."/>
            <person name="Yang W.-C."/>
            <person name="Schijlen E."/>
            <person name="Repin R."/>
            <person name="Schilthuizen M."/>
            <person name="Schranz E."/>
            <person name="Heidstra R."/>
            <person name="Miyata K."/>
            <person name="Fedorova E."/>
            <person name="Kohlen W."/>
            <person name="Bisseling T."/>
            <person name="Smit S."/>
            <person name="Geurts R."/>
        </authorList>
    </citation>
    <scope>NUCLEOTIDE SEQUENCE [LARGE SCALE GENOMIC DNA]</scope>
    <source>
        <strain evidence="2">cv. WU1-14</strain>
    </source>
</reference>
<accession>A0A2P5C448</accession>
<gene>
    <name evidence="1" type="ORF">PanWU01x14_186070</name>
</gene>
<protein>
    <submittedName>
        <fullName evidence="1">Uncharacterized protein</fullName>
    </submittedName>
</protein>
<feature type="non-terminal residue" evidence="1">
    <location>
        <position position="1"/>
    </location>
</feature>
<organism evidence="1 2">
    <name type="scientific">Parasponia andersonii</name>
    <name type="common">Sponia andersonii</name>
    <dbReference type="NCBI Taxonomy" id="3476"/>
    <lineage>
        <taxon>Eukaryota</taxon>
        <taxon>Viridiplantae</taxon>
        <taxon>Streptophyta</taxon>
        <taxon>Embryophyta</taxon>
        <taxon>Tracheophyta</taxon>
        <taxon>Spermatophyta</taxon>
        <taxon>Magnoliopsida</taxon>
        <taxon>eudicotyledons</taxon>
        <taxon>Gunneridae</taxon>
        <taxon>Pentapetalae</taxon>
        <taxon>rosids</taxon>
        <taxon>fabids</taxon>
        <taxon>Rosales</taxon>
        <taxon>Cannabaceae</taxon>
        <taxon>Parasponia</taxon>
    </lineage>
</organism>
<dbReference type="EMBL" id="JXTB01000179">
    <property type="protein sequence ID" value="PON55798.1"/>
    <property type="molecule type" value="Genomic_DNA"/>
</dbReference>
<keyword evidence="2" id="KW-1185">Reference proteome</keyword>
<comment type="caution">
    <text evidence="1">The sequence shown here is derived from an EMBL/GenBank/DDBJ whole genome shotgun (WGS) entry which is preliminary data.</text>
</comment>
<dbReference type="Proteomes" id="UP000237105">
    <property type="component" value="Unassembled WGS sequence"/>
</dbReference>
<evidence type="ECO:0000313" key="1">
    <source>
        <dbReference type="EMBL" id="PON55798.1"/>
    </source>
</evidence>
<sequence length="77" mass="8887">IRPQPTTVVERQNYETTIPDQNTLATRCSGRVIRPPARYREVGEAHVAISDSSQDDLLTYKHIMEDSDKEKWQEAML</sequence>
<proteinExistence type="predicted"/>
<dbReference type="OrthoDB" id="10662058at2759"/>
<evidence type="ECO:0000313" key="2">
    <source>
        <dbReference type="Proteomes" id="UP000237105"/>
    </source>
</evidence>
<name>A0A2P5C448_PARAD</name>
<dbReference type="AlphaFoldDB" id="A0A2P5C448"/>